<evidence type="ECO:0000313" key="1">
    <source>
        <dbReference type="EMBL" id="GGF81169.1"/>
    </source>
</evidence>
<name>A0ABQ1VMF2_9RHOB</name>
<sequence length="65" mass="7340">MLPRQVCLARDIRYCPAVDPDTLENTQLLSIRPPTATFPSQNFNMPHQISAPRYDVVNDVNNDVA</sequence>
<comment type="caution">
    <text evidence="1">The sequence shown here is derived from an EMBL/GenBank/DDBJ whole genome shotgun (WGS) entry which is preliminary data.</text>
</comment>
<accession>A0ABQ1VMF2</accession>
<protein>
    <submittedName>
        <fullName evidence="1">Uncharacterized protein</fullName>
    </submittedName>
</protein>
<organism evidence="1 2">
    <name type="scientific">Paracoccus acridae</name>
    <dbReference type="NCBI Taxonomy" id="1795310"/>
    <lineage>
        <taxon>Bacteria</taxon>
        <taxon>Pseudomonadati</taxon>
        <taxon>Pseudomonadota</taxon>
        <taxon>Alphaproteobacteria</taxon>
        <taxon>Rhodobacterales</taxon>
        <taxon>Paracoccaceae</taxon>
        <taxon>Paracoccus</taxon>
    </lineage>
</organism>
<reference evidence="2" key="1">
    <citation type="journal article" date="2019" name="Int. J. Syst. Evol. Microbiol.">
        <title>The Global Catalogue of Microorganisms (GCM) 10K type strain sequencing project: providing services to taxonomists for standard genome sequencing and annotation.</title>
        <authorList>
            <consortium name="The Broad Institute Genomics Platform"/>
            <consortium name="The Broad Institute Genome Sequencing Center for Infectious Disease"/>
            <person name="Wu L."/>
            <person name="Ma J."/>
        </authorList>
    </citation>
    <scope>NUCLEOTIDE SEQUENCE [LARGE SCALE GENOMIC DNA]</scope>
    <source>
        <strain evidence="2">CGMCC 1.15419</strain>
    </source>
</reference>
<keyword evidence="2" id="KW-1185">Reference proteome</keyword>
<gene>
    <name evidence="1" type="ORF">GCM10011402_37260</name>
</gene>
<proteinExistence type="predicted"/>
<evidence type="ECO:0000313" key="2">
    <source>
        <dbReference type="Proteomes" id="UP000640509"/>
    </source>
</evidence>
<dbReference type="Proteomes" id="UP000640509">
    <property type="component" value="Unassembled WGS sequence"/>
</dbReference>
<dbReference type="EMBL" id="BMIV01000034">
    <property type="protein sequence ID" value="GGF81169.1"/>
    <property type="molecule type" value="Genomic_DNA"/>
</dbReference>